<proteinExistence type="predicted"/>
<feature type="domain" description="HTH merR-type" evidence="2">
    <location>
        <begin position="1"/>
        <end position="70"/>
    </location>
</feature>
<dbReference type="PANTHER" id="PTHR30204">
    <property type="entry name" value="REDOX-CYCLING DRUG-SENSING TRANSCRIPTIONAL ACTIVATOR SOXR"/>
    <property type="match status" value="1"/>
</dbReference>
<evidence type="ECO:0000259" key="2">
    <source>
        <dbReference type="PROSITE" id="PS50937"/>
    </source>
</evidence>
<dbReference type="Pfam" id="PF13411">
    <property type="entry name" value="MerR_1"/>
    <property type="match status" value="1"/>
</dbReference>
<dbReference type="InterPro" id="IPR000551">
    <property type="entry name" value="MerR-type_HTH_dom"/>
</dbReference>
<comment type="caution">
    <text evidence="3">The sequence shown here is derived from an EMBL/GenBank/DDBJ whole genome shotgun (WGS) entry which is preliminary data.</text>
</comment>
<dbReference type="InterPro" id="IPR047057">
    <property type="entry name" value="MerR_fam"/>
</dbReference>
<dbReference type="PRINTS" id="PR00040">
    <property type="entry name" value="HTHMERR"/>
</dbReference>
<gene>
    <name evidence="3" type="ORF">ACFOZ4_09310</name>
</gene>
<name>A0ABV8LM17_9ACTN</name>
<accession>A0ABV8LM17</accession>
<keyword evidence="1" id="KW-0238">DNA-binding</keyword>
<reference evidence="4" key="1">
    <citation type="journal article" date="2019" name="Int. J. Syst. Evol. Microbiol.">
        <title>The Global Catalogue of Microorganisms (GCM) 10K type strain sequencing project: providing services to taxonomists for standard genome sequencing and annotation.</title>
        <authorList>
            <consortium name="The Broad Institute Genomics Platform"/>
            <consortium name="The Broad Institute Genome Sequencing Center for Infectious Disease"/>
            <person name="Wu L."/>
            <person name="Ma J."/>
        </authorList>
    </citation>
    <scope>NUCLEOTIDE SEQUENCE [LARGE SCALE GENOMIC DNA]</scope>
    <source>
        <strain evidence="4">CGMCC 4.7289</strain>
    </source>
</reference>
<organism evidence="3 4">
    <name type="scientific">Hamadaea flava</name>
    <dbReference type="NCBI Taxonomy" id="1742688"/>
    <lineage>
        <taxon>Bacteria</taxon>
        <taxon>Bacillati</taxon>
        <taxon>Actinomycetota</taxon>
        <taxon>Actinomycetes</taxon>
        <taxon>Micromonosporales</taxon>
        <taxon>Micromonosporaceae</taxon>
        <taxon>Hamadaea</taxon>
    </lineage>
</organism>
<evidence type="ECO:0000313" key="4">
    <source>
        <dbReference type="Proteomes" id="UP001595816"/>
    </source>
</evidence>
<dbReference type="EMBL" id="JBHSAY010000005">
    <property type="protein sequence ID" value="MFC4130799.1"/>
    <property type="molecule type" value="Genomic_DNA"/>
</dbReference>
<dbReference type="Proteomes" id="UP001595816">
    <property type="component" value="Unassembled WGS sequence"/>
</dbReference>
<evidence type="ECO:0000256" key="1">
    <source>
        <dbReference type="ARBA" id="ARBA00023125"/>
    </source>
</evidence>
<dbReference type="PANTHER" id="PTHR30204:SF98">
    <property type="entry name" value="HTH-TYPE TRANSCRIPTIONAL REGULATOR ADHR"/>
    <property type="match status" value="1"/>
</dbReference>
<dbReference type="InterPro" id="IPR009061">
    <property type="entry name" value="DNA-bd_dom_put_sf"/>
</dbReference>
<evidence type="ECO:0000313" key="3">
    <source>
        <dbReference type="EMBL" id="MFC4130799.1"/>
    </source>
</evidence>
<protein>
    <submittedName>
        <fullName evidence="3">MerR family transcriptional regulator</fullName>
    </submittedName>
</protein>
<dbReference type="RefSeq" id="WP_253757195.1">
    <property type="nucleotide sequence ID" value="NZ_JAMZDZ010000001.1"/>
</dbReference>
<keyword evidence="4" id="KW-1185">Reference proteome</keyword>
<sequence>MKVGELVERSGVPLPTIKYYLREGLLPAGTPTGRNQADYGPEHLRRLRLIRALIDVGGLGITAVKEVLRSVDDPRQFGHEVRGTAHYLLTRPTRADRSAPEWEQARAEVLDLIRRRGWHVYPDRPEVDQVADAVHAIRALGQDDLLTLLDRYAESAEQLAEAEVGVVMQRPDRAGTVEAVITGTVLGEAILVALRRIAQEHASSKYQ</sequence>
<dbReference type="SUPFAM" id="SSF46955">
    <property type="entry name" value="Putative DNA-binding domain"/>
    <property type="match status" value="1"/>
</dbReference>
<dbReference type="PROSITE" id="PS50937">
    <property type="entry name" value="HTH_MERR_2"/>
    <property type="match status" value="1"/>
</dbReference>
<dbReference type="SMART" id="SM00422">
    <property type="entry name" value="HTH_MERR"/>
    <property type="match status" value="1"/>
</dbReference>
<dbReference type="Gene3D" id="1.10.1660.10">
    <property type="match status" value="1"/>
</dbReference>